<dbReference type="Proteomes" id="UP000075374">
    <property type="component" value="Unassembled WGS sequence"/>
</dbReference>
<feature type="domain" description="Lactate racemase C-terminal" evidence="2">
    <location>
        <begin position="282"/>
        <end position="424"/>
    </location>
</feature>
<gene>
    <name evidence="3" type="ORF">CLCOL_20920</name>
</gene>
<dbReference type="EMBL" id="LTBB01000011">
    <property type="protein sequence ID" value="KYH28364.1"/>
    <property type="molecule type" value="Genomic_DNA"/>
</dbReference>
<reference evidence="3 4" key="1">
    <citation type="submission" date="2016-02" db="EMBL/GenBank/DDBJ databases">
        <title>Genome sequence of Clostridium colicanis DSM 13634.</title>
        <authorList>
            <person name="Poehlein A."/>
            <person name="Daniel R."/>
        </authorList>
    </citation>
    <scope>NUCLEOTIDE SEQUENCE [LARGE SCALE GENOMIC DNA]</scope>
    <source>
        <strain evidence="3 4">DSM 13634</strain>
    </source>
</reference>
<comment type="caution">
    <text evidence="3">The sequence shown here is derived from an EMBL/GenBank/DDBJ whole genome shotgun (WGS) entry which is preliminary data.</text>
</comment>
<dbReference type="NCBIfam" id="NF033504">
    <property type="entry name" value="Ni_dep_LarA"/>
    <property type="match status" value="1"/>
</dbReference>
<name>A0A151AL35_9CLOT</name>
<dbReference type="Pfam" id="PF21113">
    <property type="entry name" value="LarA_C"/>
    <property type="match status" value="1"/>
</dbReference>
<dbReference type="PANTHER" id="PTHR33171">
    <property type="entry name" value="LAR_N DOMAIN-CONTAINING PROTEIN"/>
    <property type="match status" value="1"/>
</dbReference>
<dbReference type="AlphaFoldDB" id="A0A151AL35"/>
<evidence type="ECO:0000313" key="4">
    <source>
        <dbReference type="Proteomes" id="UP000075374"/>
    </source>
</evidence>
<sequence>MLYYKMRYGNGELTVPTDEKNLLGVLESSNEVVHDRTEEQIILDALRKPIASAPLKELVKPGDTICIIVSDTTRAWQKMSFYLPYIVDELTAAGIKDSDITFLCATGSHRAQTPEEHKELLGEDLYKRFKVIDHNCFDEENLVYVGTTTFGTPVKLNKIALNSTHVILTGAIVYHFLAGWGGGKKSILPGISGYETIMKNHALSLNPEMGSGSNPEVKSGKLINNPVHEDMLEAASFINPTFLFNVIVDSDGKIIEAVAGNYVKAHEEGCKLIDKLERVQIKEKADLVIASQGGFPKDINLYQTIKVIVNAREATKEGGTIIILSECSEGFGNDEVKEVIQNYDNMYDREKALRANYSIAKYVGYYIAETAEKYNFIIVTSIPAKEFSTSKVHAVKTIDEALLLLYSKLKEDNPKTYFMPHGASTLPQL</sequence>
<organism evidence="3 4">
    <name type="scientific">Clostridium colicanis DSM 13634</name>
    <dbReference type="NCBI Taxonomy" id="1121305"/>
    <lineage>
        <taxon>Bacteria</taxon>
        <taxon>Bacillati</taxon>
        <taxon>Bacillota</taxon>
        <taxon>Clostridia</taxon>
        <taxon>Eubacteriales</taxon>
        <taxon>Clostridiaceae</taxon>
        <taxon>Clostridium</taxon>
    </lineage>
</organism>
<dbReference type="InterPro" id="IPR043166">
    <property type="entry name" value="LarA-like_C"/>
</dbReference>
<dbReference type="PANTHER" id="PTHR33171:SF17">
    <property type="entry name" value="LARA-LIKE N-TERMINAL DOMAIN-CONTAINING PROTEIN"/>
    <property type="match status" value="1"/>
</dbReference>
<keyword evidence="4" id="KW-1185">Reference proteome</keyword>
<accession>A0A151AL35</accession>
<dbReference type="Gene3D" id="3.90.226.30">
    <property type="match status" value="1"/>
</dbReference>
<dbReference type="InterPro" id="IPR047926">
    <property type="entry name" value="Ni_dep_LarA"/>
</dbReference>
<dbReference type="STRING" id="1121305.CLCOL_20920"/>
<evidence type="ECO:0000259" key="2">
    <source>
        <dbReference type="Pfam" id="PF21113"/>
    </source>
</evidence>
<dbReference type="InterPro" id="IPR048068">
    <property type="entry name" value="LarA-like"/>
</dbReference>
<dbReference type="GO" id="GO:0050043">
    <property type="term" value="F:lactate racemase activity"/>
    <property type="evidence" value="ECO:0007669"/>
    <property type="project" value="InterPro"/>
</dbReference>
<dbReference type="Gene3D" id="3.40.50.11440">
    <property type="match status" value="1"/>
</dbReference>
<dbReference type="InterPro" id="IPR048520">
    <property type="entry name" value="LarA_C"/>
</dbReference>
<protein>
    <submittedName>
        <fullName evidence="3">Uncharacterized protein</fullName>
    </submittedName>
</protein>
<dbReference type="InterPro" id="IPR018657">
    <property type="entry name" value="LarA-like_N"/>
</dbReference>
<feature type="domain" description="LarA-like N-terminal" evidence="1">
    <location>
        <begin position="8"/>
        <end position="209"/>
    </location>
</feature>
<dbReference type="Pfam" id="PF09861">
    <property type="entry name" value="Lar_N"/>
    <property type="match status" value="1"/>
</dbReference>
<dbReference type="PATRIC" id="fig|1121305.3.peg.2095"/>
<proteinExistence type="predicted"/>
<evidence type="ECO:0000313" key="3">
    <source>
        <dbReference type="EMBL" id="KYH28364.1"/>
    </source>
</evidence>
<evidence type="ECO:0000259" key="1">
    <source>
        <dbReference type="Pfam" id="PF09861"/>
    </source>
</evidence>
<dbReference type="RefSeq" id="WP_061858903.1">
    <property type="nucleotide sequence ID" value="NZ_LTBB01000011.1"/>
</dbReference>